<dbReference type="SMART" id="SM00422">
    <property type="entry name" value="HTH_MERR"/>
    <property type="match status" value="1"/>
</dbReference>
<dbReference type="Gene3D" id="1.10.1660.10">
    <property type="match status" value="1"/>
</dbReference>
<evidence type="ECO:0000313" key="6">
    <source>
        <dbReference type="Proteomes" id="UP000466848"/>
    </source>
</evidence>
<dbReference type="CDD" id="cd00592">
    <property type="entry name" value="HTH_MerR-like"/>
    <property type="match status" value="1"/>
</dbReference>
<dbReference type="RefSeq" id="WP_163067307.1">
    <property type="nucleotide sequence ID" value="NZ_CP048649.1"/>
</dbReference>
<reference evidence="5 6" key="1">
    <citation type="submission" date="2020-02" db="EMBL/GenBank/DDBJ databases">
        <authorList>
            <person name="Kim Y.B."/>
            <person name="Roh S.W."/>
        </authorList>
    </citation>
    <scope>NUCLEOTIDE SEQUENCE [LARGE SCALE GENOMIC DNA]</scope>
    <source>
        <strain evidence="5 6">DSM 103574</strain>
    </source>
</reference>
<dbReference type="AlphaFoldDB" id="A0A858BWX1"/>
<feature type="domain" description="HTH merR-type" evidence="4">
    <location>
        <begin position="9"/>
        <end position="78"/>
    </location>
</feature>
<dbReference type="SUPFAM" id="SSF46955">
    <property type="entry name" value="Putative DNA-binding domain"/>
    <property type="match status" value="1"/>
</dbReference>
<dbReference type="Proteomes" id="UP000466848">
    <property type="component" value="Chromosome"/>
</dbReference>
<dbReference type="PROSITE" id="PS50937">
    <property type="entry name" value="HTH_MERR_2"/>
    <property type="match status" value="1"/>
</dbReference>
<dbReference type="GO" id="GO:0003700">
    <property type="term" value="F:DNA-binding transcription factor activity"/>
    <property type="evidence" value="ECO:0007669"/>
    <property type="project" value="InterPro"/>
</dbReference>
<proteinExistence type="predicted"/>
<evidence type="ECO:0000256" key="2">
    <source>
        <dbReference type="ARBA" id="ARBA00023125"/>
    </source>
</evidence>
<keyword evidence="2" id="KW-0238">DNA-binding</keyword>
<dbReference type="InterPro" id="IPR009061">
    <property type="entry name" value="DNA-bd_dom_put_sf"/>
</dbReference>
<gene>
    <name evidence="5" type="ORF">Ami103574_12525</name>
</gene>
<dbReference type="EMBL" id="CP048649">
    <property type="protein sequence ID" value="QIB70067.1"/>
    <property type="molecule type" value="Genomic_DNA"/>
</dbReference>
<dbReference type="Pfam" id="PF13411">
    <property type="entry name" value="MerR_1"/>
    <property type="match status" value="1"/>
</dbReference>
<organism evidence="5 6">
    <name type="scientific">Aminipila butyrica</name>
    <dbReference type="NCBI Taxonomy" id="433296"/>
    <lineage>
        <taxon>Bacteria</taxon>
        <taxon>Bacillati</taxon>
        <taxon>Bacillota</taxon>
        <taxon>Clostridia</taxon>
        <taxon>Peptostreptococcales</taxon>
        <taxon>Anaerovoracaceae</taxon>
        <taxon>Aminipila</taxon>
    </lineage>
</organism>
<protein>
    <submittedName>
        <fullName evidence="5">MerR family transcriptional regulator</fullName>
    </submittedName>
</protein>
<keyword evidence="6" id="KW-1185">Reference proteome</keyword>
<sequence length="280" mass="32763">MEGKGGGEKYKIGDVAKMLGITPEAIRFYENHGIIKPQKDDNTGYRYYDVWDIHMLIRARSYRQFGYSLSDTVKMLNDYGTDEFIGHLEEKEQQIQQEIIWNINLLKRLRQTQEIVSETQKSFGTYSIRTRPAIYRLETQQAYSIHANADIRRKLQEWISKVPFVYPCALFSQQEVLLGGTEGTFTFGLGVDAEYKEFFDLKQQDDIQFFPELTAVYTTIRTDSNEVLTTKRLIPAMEYLKSQGLTLTGDILSRVVLMRKEEDIYVSYHQLWFPFETFSK</sequence>
<dbReference type="InterPro" id="IPR000551">
    <property type="entry name" value="MerR-type_HTH_dom"/>
</dbReference>
<evidence type="ECO:0000259" key="4">
    <source>
        <dbReference type="PROSITE" id="PS50937"/>
    </source>
</evidence>
<name>A0A858BWX1_9FIRM</name>
<dbReference type="GO" id="GO:0003677">
    <property type="term" value="F:DNA binding"/>
    <property type="evidence" value="ECO:0007669"/>
    <property type="project" value="UniProtKB-KW"/>
</dbReference>
<dbReference type="PANTHER" id="PTHR30204">
    <property type="entry name" value="REDOX-CYCLING DRUG-SENSING TRANSCRIPTIONAL ACTIVATOR SOXR"/>
    <property type="match status" value="1"/>
</dbReference>
<dbReference type="InterPro" id="IPR047057">
    <property type="entry name" value="MerR_fam"/>
</dbReference>
<evidence type="ECO:0000256" key="1">
    <source>
        <dbReference type="ARBA" id="ARBA00023015"/>
    </source>
</evidence>
<dbReference type="KEGG" id="abut:Ami103574_12525"/>
<dbReference type="PANTHER" id="PTHR30204:SF94">
    <property type="entry name" value="HEAVY METAL-DEPENDENT TRANSCRIPTIONAL REGULATOR HI_0293-RELATED"/>
    <property type="match status" value="1"/>
</dbReference>
<keyword evidence="1" id="KW-0805">Transcription regulation</keyword>
<evidence type="ECO:0000256" key="3">
    <source>
        <dbReference type="ARBA" id="ARBA00023163"/>
    </source>
</evidence>
<dbReference type="PROSITE" id="PS00552">
    <property type="entry name" value="HTH_MERR_1"/>
    <property type="match status" value="1"/>
</dbReference>
<accession>A0A858BWX1</accession>
<evidence type="ECO:0000313" key="5">
    <source>
        <dbReference type="EMBL" id="QIB70067.1"/>
    </source>
</evidence>
<keyword evidence="3" id="KW-0804">Transcription</keyword>